<accession>A0A1I6H2X9</accession>
<reference evidence="1 2" key="1">
    <citation type="submission" date="2016-10" db="EMBL/GenBank/DDBJ databases">
        <authorList>
            <person name="de Groot N.N."/>
        </authorList>
    </citation>
    <scope>NUCLEOTIDE SEQUENCE [LARGE SCALE GENOMIC DNA]</scope>
    <source>
        <strain evidence="1 2">DSM 21019</strain>
    </source>
</reference>
<dbReference type="EMBL" id="FOYQ01000002">
    <property type="protein sequence ID" value="SFR48748.1"/>
    <property type="molecule type" value="Genomic_DNA"/>
</dbReference>
<organism evidence="1 2">
    <name type="scientific">Robiginitalea myxolifaciens</name>
    <dbReference type="NCBI Taxonomy" id="400055"/>
    <lineage>
        <taxon>Bacteria</taxon>
        <taxon>Pseudomonadati</taxon>
        <taxon>Bacteroidota</taxon>
        <taxon>Flavobacteriia</taxon>
        <taxon>Flavobacteriales</taxon>
        <taxon>Flavobacteriaceae</taxon>
        <taxon>Robiginitalea</taxon>
    </lineage>
</organism>
<evidence type="ECO:0000313" key="1">
    <source>
        <dbReference type="EMBL" id="SFR48748.1"/>
    </source>
</evidence>
<proteinExistence type="predicted"/>
<name>A0A1I6H2X9_9FLAO</name>
<gene>
    <name evidence="1" type="ORF">SAMN04490243_2157</name>
</gene>
<evidence type="ECO:0000313" key="2">
    <source>
        <dbReference type="Proteomes" id="UP000199534"/>
    </source>
</evidence>
<sequence length="60" mass="7098">MRRYPGNDRLQVIKIQGESPICKPMLAQWGIFIGKQRLVCRLSDELTGFFDNFLDHFRIE</sequence>
<protein>
    <submittedName>
        <fullName evidence="1">Uncharacterized protein</fullName>
    </submittedName>
</protein>
<keyword evidence="2" id="KW-1185">Reference proteome</keyword>
<dbReference type="STRING" id="400055.SAMN04490243_2157"/>
<dbReference type="Proteomes" id="UP000199534">
    <property type="component" value="Unassembled WGS sequence"/>
</dbReference>
<dbReference type="AlphaFoldDB" id="A0A1I6H2X9"/>